<feature type="domain" description="SAP" evidence="2">
    <location>
        <begin position="3"/>
        <end position="37"/>
    </location>
</feature>
<dbReference type="OrthoDB" id="2446083at2759"/>
<name>A0A9N9ANI9_9GLOM</name>
<gene>
    <name evidence="3" type="ORF">DERYTH_LOCUS4511</name>
</gene>
<dbReference type="Pfam" id="PF18953">
    <property type="entry name" value="SAP_new25"/>
    <property type="match status" value="1"/>
</dbReference>
<sequence>MSDTNLLKSELEEICRGLGIPTEGTKADLIQKIKDFLSEGNREIPEKSDNAKRLNYDKELAQRSREKAKVPQSKTTTPNIEEQGPNIMEKTCKTSKNLRKRHFQKNCKGESSETLERKMMLEFKKLENAVLGFNDRLNSVSAQIQDTHQRVEINEAWPDHKFERSRDQHEYDILRQVGRELDLAMELKNVQNAINHIEDSWEKIANRMFTLLDIITKKLTKIQIQTPTSFFVPTISLKTISNPPKVNATSVEVLAISQIPITPIQMEITLPSDREKDSSLKPYYKLAQKSNLTISTRSTTSSKKPGSISISIDDIWLDLEIKRLLKTKAIALVAQRKCNPRTIEEPTLDISGSKTPFLNKLLARAYEYILPNTAYEKWLQNLWDEYPVKIHETTNVLTCN</sequence>
<evidence type="ECO:0000259" key="2">
    <source>
        <dbReference type="PROSITE" id="PS50800"/>
    </source>
</evidence>
<organism evidence="3 4">
    <name type="scientific">Dentiscutata erythropus</name>
    <dbReference type="NCBI Taxonomy" id="1348616"/>
    <lineage>
        <taxon>Eukaryota</taxon>
        <taxon>Fungi</taxon>
        <taxon>Fungi incertae sedis</taxon>
        <taxon>Mucoromycota</taxon>
        <taxon>Glomeromycotina</taxon>
        <taxon>Glomeromycetes</taxon>
        <taxon>Diversisporales</taxon>
        <taxon>Gigasporaceae</taxon>
        <taxon>Dentiscutata</taxon>
    </lineage>
</organism>
<evidence type="ECO:0000313" key="4">
    <source>
        <dbReference type="Proteomes" id="UP000789405"/>
    </source>
</evidence>
<protein>
    <submittedName>
        <fullName evidence="3">12368_t:CDS:1</fullName>
    </submittedName>
</protein>
<dbReference type="EMBL" id="CAJVPY010001739">
    <property type="protein sequence ID" value="CAG8534622.1"/>
    <property type="molecule type" value="Genomic_DNA"/>
</dbReference>
<reference evidence="3" key="1">
    <citation type="submission" date="2021-06" db="EMBL/GenBank/DDBJ databases">
        <authorList>
            <person name="Kallberg Y."/>
            <person name="Tangrot J."/>
            <person name="Rosling A."/>
        </authorList>
    </citation>
    <scope>NUCLEOTIDE SEQUENCE</scope>
    <source>
        <strain evidence="3">MA453B</strain>
    </source>
</reference>
<evidence type="ECO:0000256" key="1">
    <source>
        <dbReference type="SAM" id="MobiDB-lite"/>
    </source>
</evidence>
<feature type="region of interest" description="Disordered" evidence="1">
    <location>
        <begin position="61"/>
        <end position="83"/>
    </location>
</feature>
<dbReference type="AlphaFoldDB" id="A0A9N9ANI9"/>
<dbReference type="Proteomes" id="UP000789405">
    <property type="component" value="Unassembled WGS sequence"/>
</dbReference>
<keyword evidence="4" id="KW-1185">Reference proteome</keyword>
<dbReference type="InterPro" id="IPR003034">
    <property type="entry name" value="SAP_dom"/>
</dbReference>
<dbReference type="PROSITE" id="PS50800">
    <property type="entry name" value="SAP"/>
    <property type="match status" value="1"/>
</dbReference>
<comment type="caution">
    <text evidence="3">The sequence shown here is derived from an EMBL/GenBank/DDBJ whole genome shotgun (WGS) entry which is preliminary data.</text>
</comment>
<accession>A0A9N9ANI9</accession>
<proteinExistence type="predicted"/>
<evidence type="ECO:0000313" key="3">
    <source>
        <dbReference type="EMBL" id="CAG8534622.1"/>
    </source>
</evidence>